<dbReference type="GeneID" id="113513641"/>
<gene>
    <name evidence="4" type="primary">LOC113513641</name>
</gene>
<comment type="subunit">
    <text evidence="1">Silk fibroin elementary unit consists in a disulfide-linked heavy and light chain and a p25 glycoprotein in molar ratios of 6:6:1. This results in a complex of approximately 2.3 MDa.</text>
</comment>
<feature type="signal peptide" evidence="2">
    <location>
        <begin position="1"/>
        <end position="16"/>
    </location>
</feature>
<protein>
    <recommendedName>
        <fullName evidence="1">Fibrohexamerin</fullName>
    </recommendedName>
    <alternativeName>
        <fullName evidence="1">25 kDa silk glycoprotein</fullName>
    </alternativeName>
    <alternativeName>
        <fullName evidence="1">p25</fullName>
    </alternativeName>
</protein>
<dbReference type="Proteomes" id="UP001652740">
    <property type="component" value="Unplaced"/>
</dbReference>
<dbReference type="RefSeq" id="XP_052757093.1">
    <property type="nucleotide sequence ID" value="XM_052901133.1"/>
</dbReference>
<proteinExistence type="predicted"/>
<dbReference type="PIRSF" id="PIRSF008881">
    <property type="entry name" value="Fibroin_P25"/>
    <property type="match status" value="1"/>
</dbReference>
<sequence length="218" mass="24837">MLKFIIFALTVALCEAGPANNVVRPCRLDDLKCIRDNISANSNCNANVRGSIPSEYVIPRFNFETPFFNASYIDNNLIIRNNDACRVSEFFFNVKADTSVLSVDCPNLDLESDRTLIQHASLQEDTTYNYHIRGIYPLIRLTTNLLNADRLNLCNAFTYADVTALPIFKIDPKDRPTANFLSRDLSLLNIYERETFAYRAPQLIRQFVNSLICDFGCQ</sequence>
<reference evidence="4" key="1">
    <citation type="submission" date="2025-08" db="UniProtKB">
        <authorList>
            <consortium name="RefSeq"/>
        </authorList>
    </citation>
    <scope>IDENTIFICATION</scope>
    <source>
        <tissue evidence="4">Whole larvae</tissue>
    </source>
</reference>
<dbReference type="Pfam" id="PF07294">
    <property type="entry name" value="Fibroin_P25"/>
    <property type="match status" value="1"/>
</dbReference>
<comment type="subcellular location">
    <subcellularLocation>
        <location evidence="1">Secreted</location>
    </subcellularLocation>
</comment>
<evidence type="ECO:0000313" key="4">
    <source>
        <dbReference type="RefSeq" id="XP_052757093.1"/>
    </source>
</evidence>
<evidence type="ECO:0000256" key="2">
    <source>
        <dbReference type="SAM" id="SignalP"/>
    </source>
</evidence>
<keyword evidence="3" id="KW-1185">Reference proteome</keyword>
<organism evidence="3 4">
    <name type="scientific">Galleria mellonella</name>
    <name type="common">Greater wax moth</name>
    <dbReference type="NCBI Taxonomy" id="7137"/>
    <lineage>
        <taxon>Eukaryota</taxon>
        <taxon>Metazoa</taxon>
        <taxon>Ecdysozoa</taxon>
        <taxon>Arthropoda</taxon>
        <taxon>Hexapoda</taxon>
        <taxon>Insecta</taxon>
        <taxon>Pterygota</taxon>
        <taxon>Neoptera</taxon>
        <taxon>Endopterygota</taxon>
        <taxon>Lepidoptera</taxon>
        <taxon>Glossata</taxon>
        <taxon>Ditrysia</taxon>
        <taxon>Pyraloidea</taxon>
        <taxon>Pyralidae</taxon>
        <taxon>Galleriinae</taxon>
        <taxon>Galleria</taxon>
    </lineage>
</organism>
<dbReference type="InterPro" id="IPR009911">
    <property type="entry name" value="Fibroin_P25"/>
</dbReference>
<accession>A0ABM3N0H2</accession>
<keyword evidence="1" id="KW-0737">Silk protein</keyword>
<feature type="chain" id="PRO_5046450912" description="Fibrohexamerin" evidence="2">
    <location>
        <begin position="17"/>
        <end position="218"/>
    </location>
</feature>
<evidence type="ECO:0000256" key="1">
    <source>
        <dbReference type="PIRNR" id="PIRNR008881"/>
    </source>
</evidence>
<keyword evidence="2" id="KW-0732">Signal</keyword>
<keyword evidence="1" id="KW-0964">Secreted</keyword>
<evidence type="ECO:0000313" key="3">
    <source>
        <dbReference type="Proteomes" id="UP001652740"/>
    </source>
</evidence>
<name>A0ABM3N0H2_GALME</name>